<organism evidence="4 5">
    <name type="scientific">Cryptosporangium minutisporangium</name>
    <dbReference type="NCBI Taxonomy" id="113569"/>
    <lineage>
        <taxon>Bacteria</taxon>
        <taxon>Bacillati</taxon>
        <taxon>Actinomycetota</taxon>
        <taxon>Actinomycetes</taxon>
        <taxon>Cryptosporangiales</taxon>
        <taxon>Cryptosporangiaceae</taxon>
        <taxon>Cryptosporangium</taxon>
    </lineage>
</organism>
<gene>
    <name evidence="4" type="ORF">GCM10020369_64470</name>
</gene>
<keyword evidence="2 4" id="KW-0503">Monooxygenase</keyword>
<dbReference type="Gene3D" id="3.50.50.60">
    <property type="entry name" value="FAD/NAD(P)-binding domain"/>
    <property type="match status" value="1"/>
</dbReference>
<dbReference type="InterPro" id="IPR036188">
    <property type="entry name" value="FAD/NAD-bd_sf"/>
</dbReference>
<evidence type="ECO:0000256" key="2">
    <source>
        <dbReference type="ARBA" id="ARBA00023033"/>
    </source>
</evidence>
<reference evidence="5" key="1">
    <citation type="journal article" date="2019" name="Int. J. Syst. Evol. Microbiol.">
        <title>The Global Catalogue of Microorganisms (GCM) 10K type strain sequencing project: providing services to taxonomists for standard genome sequencing and annotation.</title>
        <authorList>
            <consortium name="The Broad Institute Genomics Platform"/>
            <consortium name="The Broad Institute Genome Sequencing Center for Infectious Disease"/>
            <person name="Wu L."/>
            <person name="Ma J."/>
        </authorList>
    </citation>
    <scope>NUCLEOTIDE SEQUENCE [LARGE SCALE GENOMIC DNA]</scope>
    <source>
        <strain evidence="5">JCM 9458</strain>
    </source>
</reference>
<dbReference type="EMBL" id="BAAAYN010000044">
    <property type="protein sequence ID" value="GAA3394564.1"/>
    <property type="molecule type" value="Genomic_DNA"/>
</dbReference>
<dbReference type="PANTHER" id="PTHR13789:SF309">
    <property type="entry name" value="PUTATIVE (AFU_ORTHOLOGUE AFUA_6G14510)-RELATED"/>
    <property type="match status" value="1"/>
</dbReference>
<proteinExistence type="predicted"/>
<dbReference type="RefSeq" id="WP_345732021.1">
    <property type="nucleotide sequence ID" value="NZ_BAAAYN010000044.1"/>
</dbReference>
<dbReference type="Proteomes" id="UP001501676">
    <property type="component" value="Unassembled WGS sequence"/>
</dbReference>
<dbReference type="PANTHER" id="PTHR13789">
    <property type="entry name" value="MONOOXYGENASE"/>
    <property type="match status" value="1"/>
</dbReference>
<dbReference type="InterPro" id="IPR002938">
    <property type="entry name" value="FAD-bd"/>
</dbReference>
<dbReference type="SUPFAM" id="SSF51905">
    <property type="entry name" value="FAD/NAD(P)-binding domain"/>
    <property type="match status" value="1"/>
</dbReference>
<evidence type="ECO:0000313" key="4">
    <source>
        <dbReference type="EMBL" id="GAA3394564.1"/>
    </source>
</evidence>
<feature type="domain" description="FAD-binding" evidence="3">
    <location>
        <begin position="138"/>
        <end position="300"/>
    </location>
</feature>
<dbReference type="GO" id="GO:0004497">
    <property type="term" value="F:monooxygenase activity"/>
    <property type="evidence" value="ECO:0007669"/>
    <property type="project" value="UniProtKB-KW"/>
</dbReference>
<evidence type="ECO:0000256" key="1">
    <source>
        <dbReference type="ARBA" id="ARBA00023002"/>
    </source>
</evidence>
<keyword evidence="5" id="KW-1185">Reference proteome</keyword>
<accession>A0ABP6T7K6</accession>
<dbReference type="Pfam" id="PF01494">
    <property type="entry name" value="FAD_binding_3"/>
    <property type="match status" value="2"/>
</dbReference>
<comment type="caution">
    <text evidence="4">The sequence shown here is derived from an EMBL/GenBank/DDBJ whole genome shotgun (WGS) entry which is preliminary data.</text>
</comment>
<dbReference type="PRINTS" id="PR00420">
    <property type="entry name" value="RNGMNOXGNASE"/>
</dbReference>
<name>A0ABP6T7K6_9ACTN</name>
<keyword evidence="1" id="KW-0560">Oxidoreductase</keyword>
<dbReference type="InterPro" id="IPR050493">
    <property type="entry name" value="FAD-dep_Monooxygenase_BioMet"/>
</dbReference>
<protein>
    <submittedName>
        <fullName evidence="4">FAD-dependent monooxygenase</fullName>
    </submittedName>
</protein>
<evidence type="ECO:0000313" key="5">
    <source>
        <dbReference type="Proteomes" id="UP001501676"/>
    </source>
</evidence>
<feature type="domain" description="FAD-binding" evidence="3">
    <location>
        <begin position="3"/>
        <end position="113"/>
    </location>
</feature>
<evidence type="ECO:0000259" key="3">
    <source>
        <dbReference type="Pfam" id="PF01494"/>
    </source>
</evidence>
<sequence length="344" mass="36782">MSTAAVVGAGIGGLATAIALRREGWDVTVLERWPRIVELGTAIGLWPEAQRALDRLGVGDRIQAVGVPYREGCVRTRRGRRIADLPLKRIEKRGGAPVLMVPRTTLVTTLAAAVPDDVVRTGVDVTDPDRLRREFDVVIGADGYRSAVRDAYFPDVRARYLGVVAIRGVVDGEFGPAGEVWGRGALVGVTPVARGRTNWYVALRAPAGTRPTVAELRARFADYPDPVPAVLDAATDDGLLRHEIHDLGRGPRRYVHGTVALVGDAAHAMAPSLGQGACQALVDADCLAAQLGAVSSSTGGRAGGVGPDTARDVTTALQRYDRLRRRPTRRLARASRLVSRFQNT</sequence>